<dbReference type="Proteomes" id="UP000887565">
    <property type="component" value="Unplaced"/>
</dbReference>
<evidence type="ECO:0000313" key="2">
    <source>
        <dbReference type="WBParaSite" id="nRc.2.0.1.t02273-RA"/>
    </source>
</evidence>
<proteinExistence type="predicted"/>
<keyword evidence="1" id="KW-1185">Reference proteome</keyword>
<evidence type="ECO:0000313" key="1">
    <source>
        <dbReference type="Proteomes" id="UP000887565"/>
    </source>
</evidence>
<sequence>MLKLKLRAKISSDLDLRCFVVEEDEGTTTFPKSGLTQKADNKKIIIILQNSANIPKHDFTNNQNQQEID</sequence>
<dbReference type="AlphaFoldDB" id="A0A915HJW6"/>
<dbReference type="WBParaSite" id="nRc.2.0.1.t02273-RA">
    <property type="protein sequence ID" value="nRc.2.0.1.t02273-RA"/>
    <property type="gene ID" value="nRc.2.0.1.g02273"/>
</dbReference>
<name>A0A915HJW6_ROMCU</name>
<protein>
    <submittedName>
        <fullName evidence="2">Uncharacterized protein</fullName>
    </submittedName>
</protein>
<organism evidence="1 2">
    <name type="scientific">Romanomermis culicivorax</name>
    <name type="common">Nematode worm</name>
    <dbReference type="NCBI Taxonomy" id="13658"/>
    <lineage>
        <taxon>Eukaryota</taxon>
        <taxon>Metazoa</taxon>
        <taxon>Ecdysozoa</taxon>
        <taxon>Nematoda</taxon>
        <taxon>Enoplea</taxon>
        <taxon>Dorylaimia</taxon>
        <taxon>Mermithida</taxon>
        <taxon>Mermithoidea</taxon>
        <taxon>Mermithidae</taxon>
        <taxon>Romanomermis</taxon>
    </lineage>
</organism>
<accession>A0A915HJW6</accession>
<reference evidence="2" key="1">
    <citation type="submission" date="2022-11" db="UniProtKB">
        <authorList>
            <consortium name="WormBaseParasite"/>
        </authorList>
    </citation>
    <scope>IDENTIFICATION</scope>
</reference>